<dbReference type="Pfam" id="PF07715">
    <property type="entry name" value="Plug"/>
    <property type="match status" value="1"/>
</dbReference>
<evidence type="ECO:0000256" key="1">
    <source>
        <dbReference type="PROSITE-ProRule" id="PRU01360"/>
    </source>
</evidence>
<feature type="domain" description="TonB-dependent receptor plug" evidence="5">
    <location>
        <begin position="50"/>
        <end position="170"/>
    </location>
</feature>
<organism evidence="6 8">
    <name type="scientific">Duganella violaceipulchra</name>
    <dbReference type="NCBI Taxonomy" id="2849652"/>
    <lineage>
        <taxon>Bacteria</taxon>
        <taxon>Pseudomonadati</taxon>
        <taxon>Pseudomonadota</taxon>
        <taxon>Betaproteobacteria</taxon>
        <taxon>Burkholderiales</taxon>
        <taxon>Oxalobacteraceae</taxon>
        <taxon>Telluria group</taxon>
        <taxon>Duganella</taxon>
    </lineage>
</organism>
<evidence type="ECO:0000259" key="4">
    <source>
        <dbReference type="Pfam" id="PF00593"/>
    </source>
</evidence>
<evidence type="ECO:0000259" key="5">
    <source>
        <dbReference type="Pfam" id="PF07715"/>
    </source>
</evidence>
<evidence type="ECO:0000313" key="8">
    <source>
        <dbReference type="Proteomes" id="UP001155901"/>
    </source>
</evidence>
<dbReference type="InterPro" id="IPR012910">
    <property type="entry name" value="Plug_dom"/>
</dbReference>
<dbReference type="EMBL" id="JAHTGR010000004">
    <property type="protein sequence ID" value="MBV6321354.1"/>
    <property type="molecule type" value="Genomic_DNA"/>
</dbReference>
<dbReference type="GO" id="GO:0009279">
    <property type="term" value="C:cell outer membrane"/>
    <property type="evidence" value="ECO:0007669"/>
    <property type="project" value="UniProtKB-SubCell"/>
</dbReference>
<keyword evidence="3" id="KW-0732">Signal</keyword>
<keyword evidence="9" id="KW-1185">Reference proteome</keyword>
<comment type="subcellular location">
    <subcellularLocation>
        <location evidence="1">Cell outer membrane</location>
        <topology evidence="1">Multi-pass membrane protein</topology>
    </subcellularLocation>
</comment>
<keyword evidence="2" id="KW-0798">TonB box</keyword>
<dbReference type="InterPro" id="IPR000531">
    <property type="entry name" value="Beta-barrel_TonB"/>
</dbReference>
<dbReference type="AlphaFoldDB" id="A0AA41L366"/>
<evidence type="ECO:0000313" key="6">
    <source>
        <dbReference type="EMBL" id="MBV6321354.1"/>
    </source>
</evidence>
<protein>
    <submittedName>
        <fullName evidence="7">Iron complex outermembrane receptor protein</fullName>
    </submittedName>
    <submittedName>
        <fullName evidence="6">TonB-dependent receptor</fullName>
    </submittedName>
</protein>
<dbReference type="PANTHER" id="PTHR47234:SF3">
    <property type="entry name" value="SECRETIN_TONB SHORT N-TERMINAL DOMAIN-CONTAINING PROTEIN"/>
    <property type="match status" value="1"/>
</dbReference>
<feature type="chain" id="PRO_5041285506" evidence="3">
    <location>
        <begin position="26"/>
        <end position="803"/>
    </location>
</feature>
<dbReference type="InterPro" id="IPR039426">
    <property type="entry name" value="TonB-dep_rcpt-like"/>
</dbReference>
<evidence type="ECO:0000256" key="3">
    <source>
        <dbReference type="SAM" id="SignalP"/>
    </source>
</evidence>
<evidence type="ECO:0000313" key="9">
    <source>
        <dbReference type="Proteomes" id="UP001162889"/>
    </source>
</evidence>
<dbReference type="Proteomes" id="UP001162889">
    <property type="component" value="Unassembled WGS sequence"/>
</dbReference>
<keyword evidence="1" id="KW-0812">Transmembrane</keyword>
<dbReference type="EMBL" id="JALJZU010000006">
    <property type="protein sequence ID" value="MCP2009397.1"/>
    <property type="molecule type" value="Genomic_DNA"/>
</dbReference>
<keyword evidence="1 2" id="KW-0472">Membrane</keyword>
<evidence type="ECO:0000256" key="2">
    <source>
        <dbReference type="RuleBase" id="RU003357"/>
    </source>
</evidence>
<dbReference type="PROSITE" id="PS52016">
    <property type="entry name" value="TONB_DEPENDENT_REC_3"/>
    <property type="match status" value="1"/>
</dbReference>
<keyword evidence="1" id="KW-0813">Transport</keyword>
<evidence type="ECO:0000313" key="7">
    <source>
        <dbReference type="EMBL" id="MCP2009397.1"/>
    </source>
</evidence>
<name>A0AA41L366_9BURK</name>
<proteinExistence type="inferred from homology"/>
<comment type="caution">
    <text evidence="6">The sequence shown here is derived from an EMBL/GenBank/DDBJ whole genome shotgun (WGS) entry which is preliminary data.</text>
</comment>
<dbReference type="Pfam" id="PF00593">
    <property type="entry name" value="TonB_dep_Rec_b-barrel"/>
    <property type="match status" value="1"/>
</dbReference>
<dbReference type="PANTHER" id="PTHR47234">
    <property type="match status" value="1"/>
</dbReference>
<dbReference type="CDD" id="cd01347">
    <property type="entry name" value="ligand_gated_channel"/>
    <property type="match status" value="1"/>
</dbReference>
<feature type="domain" description="TonB-dependent receptor-like beta-barrel" evidence="4">
    <location>
        <begin position="282"/>
        <end position="760"/>
    </location>
</feature>
<gene>
    <name evidence="6" type="ORF">KVP70_10435</name>
    <name evidence="7" type="ORF">L1274_003126</name>
</gene>
<feature type="signal peptide" evidence="3">
    <location>
        <begin position="1"/>
        <end position="25"/>
    </location>
</feature>
<keyword evidence="1" id="KW-1134">Transmembrane beta strand</keyword>
<keyword evidence="6" id="KW-0675">Receptor</keyword>
<keyword evidence="1" id="KW-0998">Cell outer membrane</keyword>
<comment type="similarity">
    <text evidence="1 2">Belongs to the TonB-dependent receptor family.</text>
</comment>
<dbReference type="RefSeq" id="WP_217942086.1">
    <property type="nucleotide sequence ID" value="NZ_JAHTGR010000004.1"/>
</dbReference>
<reference evidence="7" key="2">
    <citation type="submission" date="2022-03" db="EMBL/GenBank/DDBJ databases">
        <title>Genome Encyclopedia of Bacteria and Archaea VI: Functional Genomics of Type Strains.</title>
        <authorList>
            <person name="Whitman W."/>
        </authorList>
    </citation>
    <scope>NUCLEOTIDE SEQUENCE</scope>
    <source>
        <strain evidence="7">HSC-15S17</strain>
    </source>
</reference>
<sequence>MSTRRIARPLLLSSLIATVVMPAFAQQAVADGELQSVVVTGTYAKNRRTIDSESPVDVIGAKELQASGSSELATVLGRLLPSMNFPRPSGADASDAVRPAQLRGLSPDQTLVLVNGKRRHTTAVVNVNGTQGRGSAPVDLNAIPLAAIDHIEVLRDGAAAQYGSDAIAGVINIILKKGAAGGEAEIGFGEYQKRDGKALTLRGSTGFNLGDQGWVRVALEASNRDPTNRAEPDSRNKLEPRYGQVVQRFGDPETRPRTVFVNSQYRINDDIDWYAFANYGQRNTSAAATWRTALLPVNVAATPTVPAHTEYVPRTPLFPNGFLPLENSESTDTSLVTGLRGEAGGWRWDASLNYGSNEFQLDLDHTVNQSLNAASPTHFYAGKLKNTQQLFNFDVAKEYPVAAFSGPLTVALGVEARHEKYEIGAGDEASYIGSGAQGFSGFRPINAGGNSRHNESIYANLEAEITKQFSASGALRHERYSDFGSTTSAKGSARYAFTPDFSLRGTASSGFRAPSLAQQFYTITTTNFSVVNNVNTAIETGTFAVGSAAASALGATQLKAEKARNYSLGVQWSPTRNWNTSVDAYRIDIDDRVALSANMTLSPALQAALAKQGILVGAGRYFTNAIDTRTTGVDVVSTYRWETIGAGRYDFTAAYNHNKNSLEHVNANPAILNDNGLTLIDRQTINRLTVGSPKDKLSLATDWSLGAWGARGVVTRYGCFTVPQNNAALDQVYDPQWVLDLSGSVKLNKNWRLSAGIDNVTNRYPDQVTSASNLNNNGINPYSGFAPNGFNGRYYYAKAGYSW</sequence>
<reference evidence="6" key="1">
    <citation type="submission" date="2021-07" db="EMBL/GenBank/DDBJ databases">
        <title>Characterization of violacein-producing bacteria and related species.</title>
        <authorList>
            <person name="Wilson H.S."/>
            <person name="De Leon M.E."/>
        </authorList>
    </citation>
    <scope>NUCLEOTIDE SEQUENCE</scope>
    <source>
        <strain evidence="6">HSC-15S17</strain>
    </source>
</reference>
<accession>A0AA41L366</accession>
<dbReference type="Proteomes" id="UP001155901">
    <property type="component" value="Unassembled WGS sequence"/>
</dbReference>